<evidence type="ECO:0000313" key="3">
    <source>
        <dbReference type="Proteomes" id="UP001454036"/>
    </source>
</evidence>
<dbReference type="EMBL" id="BAABME010007174">
    <property type="protein sequence ID" value="GAA0170279.1"/>
    <property type="molecule type" value="Genomic_DNA"/>
</dbReference>
<sequence>MELMKISKFKLQLETLISEFNHLKEKERFASDQVQLLNQKKEKSKEEFDNKLRELRSELALSNEIRHKLETKVSCLENDNEMLERSQKELNEGLNNLLQSREAFVKAYEDSTCEMRRAVETRDRTIGMLYQKIKAHLSNFNSIEKEASSVKEAVQNVECILREKEDLVSSLQRKVDEVFTFEKLFIDRIRDLEGKLKNQELEVRRRDKIISKLEADLEATKISGNECKPMTEEISIKRALAAKELMIDNLISEKKILQLEVGTLGIVVKKIQDAVFRINEEDRKIFSSMFIDQEDHATDGKSEITRDENVVPNNGEVSHEDASEKDFIHNEGIFLSPPTHDFLIATTSWRNKLQQLVGS</sequence>
<feature type="coiled-coil region" evidence="1">
    <location>
        <begin position="6"/>
        <end position="100"/>
    </location>
</feature>
<evidence type="ECO:0000256" key="1">
    <source>
        <dbReference type="SAM" id="Coils"/>
    </source>
</evidence>
<proteinExistence type="predicted"/>
<dbReference type="Proteomes" id="UP001454036">
    <property type="component" value="Unassembled WGS sequence"/>
</dbReference>
<reference evidence="2 3" key="1">
    <citation type="submission" date="2024-01" db="EMBL/GenBank/DDBJ databases">
        <title>The complete chloroplast genome sequence of Lithospermum erythrorhizon: insights into the phylogenetic relationship among Boraginaceae species and the maternal lineages of purple gromwells.</title>
        <authorList>
            <person name="Okada T."/>
            <person name="Watanabe K."/>
        </authorList>
    </citation>
    <scope>NUCLEOTIDE SEQUENCE [LARGE SCALE GENOMIC DNA]</scope>
</reference>
<name>A0AAV3R1S2_LITER</name>
<dbReference type="AlphaFoldDB" id="A0AAV3R1S2"/>
<gene>
    <name evidence="2" type="ORF">LIER_24577</name>
</gene>
<organism evidence="2 3">
    <name type="scientific">Lithospermum erythrorhizon</name>
    <name type="common">Purple gromwell</name>
    <name type="synonym">Lithospermum officinale var. erythrorhizon</name>
    <dbReference type="NCBI Taxonomy" id="34254"/>
    <lineage>
        <taxon>Eukaryota</taxon>
        <taxon>Viridiplantae</taxon>
        <taxon>Streptophyta</taxon>
        <taxon>Embryophyta</taxon>
        <taxon>Tracheophyta</taxon>
        <taxon>Spermatophyta</taxon>
        <taxon>Magnoliopsida</taxon>
        <taxon>eudicotyledons</taxon>
        <taxon>Gunneridae</taxon>
        <taxon>Pentapetalae</taxon>
        <taxon>asterids</taxon>
        <taxon>lamiids</taxon>
        <taxon>Boraginales</taxon>
        <taxon>Boraginaceae</taxon>
        <taxon>Boraginoideae</taxon>
        <taxon>Lithospermeae</taxon>
        <taxon>Lithospermum</taxon>
    </lineage>
</organism>
<keyword evidence="3" id="KW-1185">Reference proteome</keyword>
<evidence type="ECO:0000313" key="2">
    <source>
        <dbReference type="EMBL" id="GAA0170279.1"/>
    </source>
</evidence>
<protein>
    <submittedName>
        <fullName evidence="2">Uncharacterized protein</fullName>
    </submittedName>
</protein>
<comment type="caution">
    <text evidence="2">The sequence shown here is derived from an EMBL/GenBank/DDBJ whole genome shotgun (WGS) entry which is preliminary data.</text>
</comment>
<accession>A0AAV3R1S2</accession>
<keyword evidence="1" id="KW-0175">Coiled coil</keyword>